<evidence type="ECO:0000256" key="3">
    <source>
        <dbReference type="ARBA" id="ARBA00023002"/>
    </source>
</evidence>
<dbReference type="InterPro" id="IPR016215">
    <property type="entry name" value="NTA_MOA"/>
</dbReference>
<keyword evidence="1 6" id="KW-0285">Flavoprotein</keyword>
<dbReference type="GO" id="GO:0004497">
    <property type="term" value="F:monooxygenase activity"/>
    <property type="evidence" value="ECO:0007669"/>
    <property type="project" value="UniProtKB-KW"/>
</dbReference>
<accession>A0A2N3WZJ9</accession>
<dbReference type="AlphaFoldDB" id="A0A2N3WZJ9"/>
<evidence type="ECO:0000259" key="7">
    <source>
        <dbReference type="Pfam" id="PF00296"/>
    </source>
</evidence>
<evidence type="ECO:0000256" key="2">
    <source>
        <dbReference type="ARBA" id="ARBA00022643"/>
    </source>
</evidence>
<dbReference type="NCBIfam" id="TIGR03860">
    <property type="entry name" value="FMN_nitrolo"/>
    <property type="match status" value="1"/>
</dbReference>
<dbReference type="OrthoDB" id="4437611at2"/>
<comment type="similarity">
    <text evidence="5">Belongs to the NtaA/SnaA/DszA monooxygenase family.</text>
</comment>
<evidence type="ECO:0000313" key="8">
    <source>
        <dbReference type="EMBL" id="PKV99291.1"/>
    </source>
</evidence>
<evidence type="ECO:0000256" key="5">
    <source>
        <dbReference type="ARBA" id="ARBA00033748"/>
    </source>
</evidence>
<dbReference type="CDD" id="cd01095">
    <property type="entry name" value="Nitrilotriacetate_monoxgenase"/>
    <property type="match status" value="1"/>
</dbReference>
<dbReference type="Pfam" id="PF00296">
    <property type="entry name" value="Bac_luciferase"/>
    <property type="match status" value="1"/>
</dbReference>
<gene>
    <name evidence="8" type="ORF">ATK86_1339</name>
</gene>
<dbReference type="Gene3D" id="3.20.20.30">
    <property type="entry name" value="Luciferase-like domain"/>
    <property type="match status" value="1"/>
</dbReference>
<dbReference type="InterPro" id="IPR011251">
    <property type="entry name" value="Luciferase-like_dom"/>
</dbReference>
<dbReference type="InterPro" id="IPR051260">
    <property type="entry name" value="Diverse_substr_monoxygenases"/>
</dbReference>
<keyword evidence="9" id="KW-1185">Reference proteome</keyword>
<reference evidence="8 9" key="1">
    <citation type="submission" date="2017-12" db="EMBL/GenBank/DDBJ databases">
        <title>Sequencing the genomes of 1000 Actinobacteria strains.</title>
        <authorList>
            <person name="Klenk H.-P."/>
        </authorList>
    </citation>
    <scope>NUCLEOTIDE SEQUENCE [LARGE SCALE GENOMIC DNA]</scope>
    <source>
        <strain evidence="8 9">DSM 44489</strain>
    </source>
</reference>
<dbReference type="InterPro" id="IPR036661">
    <property type="entry name" value="Luciferase-like_sf"/>
</dbReference>
<feature type="binding site" evidence="6">
    <location>
        <position position="148"/>
    </location>
    <ligand>
        <name>FMN</name>
        <dbReference type="ChEBI" id="CHEBI:58210"/>
    </ligand>
</feature>
<feature type="binding site" evidence="6">
    <location>
        <position position="221"/>
    </location>
    <ligand>
        <name>FMN</name>
        <dbReference type="ChEBI" id="CHEBI:58210"/>
    </ligand>
</feature>
<dbReference type="PIRSF" id="PIRSF000337">
    <property type="entry name" value="NTA_MOA"/>
    <property type="match status" value="1"/>
</dbReference>
<comment type="caution">
    <text evidence="8">The sequence shown here is derived from an EMBL/GenBank/DDBJ whole genome shotgun (WGS) entry which is preliminary data.</text>
</comment>
<proteinExistence type="inferred from homology"/>
<dbReference type="GO" id="GO:0016705">
    <property type="term" value="F:oxidoreductase activity, acting on paired donors, with incorporation or reduction of molecular oxygen"/>
    <property type="evidence" value="ECO:0007669"/>
    <property type="project" value="InterPro"/>
</dbReference>
<evidence type="ECO:0000313" key="9">
    <source>
        <dbReference type="Proteomes" id="UP000233766"/>
    </source>
</evidence>
<feature type="binding site" evidence="6">
    <location>
        <position position="98"/>
    </location>
    <ligand>
        <name>FMN</name>
        <dbReference type="ChEBI" id="CHEBI:58210"/>
    </ligand>
</feature>
<evidence type="ECO:0000256" key="1">
    <source>
        <dbReference type="ARBA" id="ARBA00022630"/>
    </source>
</evidence>
<sequence length="455" mass="50249">MTSKPRKRVHLAAHFPGVNNTTVWADPASKSQVDFVSFEHLARTAERGLFDFFFLAEGLRLREHRGRIHDLDVVGRPDTFTVLNAVAAVTERLGLAGTINSTYNEPFEVAKQFASLDHLSGGRAAWNVVTSSDAFTGENFRRGGYLEHGERYRRAEQVVAATRALWDSWPTDSLVIDRERGIFAREVPETAFRSSQFDFAAPFVVPPSPQGHPVLLQAGDSDEGREFGAKTADAIFTGHGTLEAGQKFYADVKGRLAKYGRAHSDLLVLPAATFVLGDTTGEAHERARDIRYQQVSPQTAIAFLEQVWGRDLSGYDPDGPLPDVEPDAAAEITRGRVRHTKDPLAVARAWREQAEAGNLSIRELIIEVTARQQFIGTPAQVAEQIDRYVQSDAADGFILVPHLTPAGLDEFVETVVPELQERGSFRTEYTGTTLRDHLGLRHPHHHTVAEGARAS</sequence>
<dbReference type="PANTHER" id="PTHR30011:SF16">
    <property type="entry name" value="C2H2 FINGER DOMAIN TRANSCRIPTION FACTOR (EUROFUNG)-RELATED"/>
    <property type="match status" value="1"/>
</dbReference>
<name>A0A2N3WZJ9_9NOCA</name>
<organism evidence="8 9">
    <name type="scientific">Nocardia fluminea</name>
    <dbReference type="NCBI Taxonomy" id="134984"/>
    <lineage>
        <taxon>Bacteria</taxon>
        <taxon>Bacillati</taxon>
        <taxon>Actinomycetota</taxon>
        <taxon>Actinomycetes</taxon>
        <taxon>Mycobacteriales</taxon>
        <taxon>Nocardiaceae</taxon>
        <taxon>Nocardia</taxon>
    </lineage>
</organism>
<dbReference type="RefSeq" id="WP_101463589.1">
    <property type="nucleotide sequence ID" value="NZ_PJMW01000001.1"/>
</dbReference>
<dbReference type="Proteomes" id="UP000233766">
    <property type="component" value="Unassembled WGS sequence"/>
</dbReference>
<protein>
    <submittedName>
        <fullName evidence="8">FMN-dependent oxidoreductase (Nitrilotriacetate monooxygenase family)</fullName>
    </submittedName>
</protein>
<keyword evidence="4 8" id="KW-0503">Monooxygenase</keyword>
<dbReference type="PANTHER" id="PTHR30011">
    <property type="entry name" value="ALKANESULFONATE MONOOXYGENASE-RELATED"/>
    <property type="match status" value="1"/>
</dbReference>
<keyword evidence="2 6" id="KW-0288">FMN</keyword>
<dbReference type="SUPFAM" id="SSF51679">
    <property type="entry name" value="Bacterial luciferase-like"/>
    <property type="match status" value="1"/>
</dbReference>
<dbReference type="EMBL" id="PJMW01000001">
    <property type="protein sequence ID" value="PKV99291.1"/>
    <property type="molecule type" value="Genomic_DNA"/>
</dbReference>
<evidence type="ECO:0000256" key="6">
    <source>
        <dbReference type="PIRSR" id="PIRSR000337-1"/>
    </source>
</evidence>
<feature type="binding site" evidence="6">
    <location>
        <position position="152"/>
    </location>
    <ligand>
        <name>FMN</name>
        <dbReference type="ChEBI" id="CHEBI:58210"/>
    </ligand>
</feature>
<feature type="domain" description="Luciferase-like" evidence="7">
    <location>
        <begin position="33"/>
        <end position="391"/>
    </location>
</feature>
<evidence type="ECO:0000256" key="4">
    <source>
        <dbReference type="ARBA" id="ARBA00023033"/>
    </source>
</evidence>
<keyword evidence="3" id="KW-0560">Oxidoreductase</keyword>